<dbReference type="PANTHER" id="PTHR30126">
    <property type="entry name" value="HTH-TYPE TRANSCRIPTIONAL REGULATOR"/>
    <property type="match status" value="1"/>
</dbReference>
<dbReference type="PANTHER" id="PTHR30126:SF64">
    <property type="entry name" value="HTH-TYPE TRANSCRIPTIONAL REGULATOR CITR"/>
    <property type="match status" value="1"/>
</dbReference>
<dbReference type="AlphaFoldDB" id="A0A8D5FJ40"/>
<keyword evidence="6" id="KW-1185">Reference proteome</keyword>
<dbReference type="EMBL" id="AP024086">
    <property type="protein sequence ID" value="BCL61720.1"/>
    <property type="molecule type" value="Genomic_DNA"/>
</dbReference>
<dbReference type="KEGG" id="dbk:DGMP_24130"/>
<dbReference type="Pfam" id="PF03466">
    <property type="entry name" value="LysR_substrate"/>
    <property type="match status" value="1"/>
</dbReference>
<organism evidence="5 6">
    <name type="scientific">Desulfomarina profundi</name>
    <dbReference type="NCBI Taxonomy" id="2772557"/>
    <lineage>
        <taxon>Bacteria</taxon>
        <taxon>Pseudomonadati</taxon>
        <taxon>Thermodesulfobacteriota</taxon>
        <taxon>Desulfobulbia</taxon>
        <taxon>Desulfobulbales</taxon>
        <taxon>Desulfobulbaceae</taxon>
        <taxon>Desulfomarina</taxon>
    </lineage>
</organism>
<feature type="domain" description="LysR substrate-binding" evidence="4">
    <location>
        <begin position="26"/>
        <end position="229"/>
    </location>
</feature>
<reference evidence="5" key="1">
    <citation type="submission" date="2020-09" db="EMBL/GenBank/DDBJ databases">
        <title>Desulfogranum mesoprofundum gen. nov., sp. nov., a novel mesophilic, sulfate-reducing chemolithoautotroph isolated from a deep-sea hydrothermal vent chimney in the Suiyo Seamount.</title>
        <authorList>
            <person name="Hashimoto Y."/>
            <person name="Nakagawa S."/>
        </authorList>
    </citation>
    <scope>NUCLEOTIDE SEQUENCE</scope>
    <source>
        <strain evidence="5">KT2</strain>
    </source>
</reference>
<keyword evidence="3" id="KW-0804">Transcription</keyword>
<evidence type="ECO:0000313" key="6">
    <source>
        <dbReference type="Proteomes" id="UP000826725"/>
    </source>
</evidence>
<dbReference type="GO" id="GO:0000976">
    <property type="term" value="F:transcription cis-regulatory region binding"/>
    <property type="evidence" value="ECO:0007669"/>
    <property type="project" value="TreeGrafter"/>
</dbReference>
<keyword evidence="2" id="KW-0805">Transcription regulation</keyword>
<dbReference type="InterPro" id="IPR005119">
    <property type="entry name" value="LysR_subst-bd"/>
</dbReference>
<protein>
    <recommendedName>
        <fullName evidence="4">LysR substrate-binding domain-containing protein</fullName>
    </recommendedName>
</protein>
<evidence type="ECO:0000259" key="4">
    <source>
        <dbReference type="Pfam" id="PF03466"/>
    </source>
</evidence>
<evidence type="ECO:0000256" key="1">
    <source>
        <dbReference type="ARBA" id="ARBA00009437"/>
    </source>
</evidence>
<accession>A0A8D5FJ40</accession>
<evidence type="ECO:0000313" key="5">
    <source>
        <dbReference type="EMBL" id="BCL61720.1"/>
    </source>
</evidence>
<evidence type="ECO:0000256" key="2">
    <source>
        <dbReference type="ARBA" id="ARBA00023015"/>
    </source>
</evidence>
<dbReference type="Proteomes" id="UP000826725">
    <property type="component" value="Chromosome"/>
</dbReference>
<dbReference type="GO" id="GO:0006355">
    <property type="term" value="P:regulation of DNA-templated transcription"/>
    <property type="evidence" value="ECO:0007669"/>
    <property type="project" value="TreeGrafter"/>
</dbReference>
<name>A0A8D5FJ40_9BACT</name>
<gene>
    <name evidence="5" type="ORF">DGMP_24130</name>
</gene>
<sequence>MLYPRALTILEDLTRLEEEIMSVGKSVSGRLLLGASTIPGAYILPRLAAAFKNNYSEISFEIRISDSAAVVQSVLDNDLLLGIVGAKLKAKSLQYHVLTEDELVLIAAEKNPVPDTISPKELCSHPFIMRERGSGTRRTIESILEQSHLTTGDLNTSATLGSSTAVKEAVKADLGLSFISRYAIRDELKRGCIKTINIPGLDMKRAFYVVLSNKRTLPHHYNVFLQAILTTESTD</sequence>
<proteinExistence type="inferred from homology"/>
<evidence type="ECO:0000256" key="3">
    <source>
        <dbReference type="ARBA" id="ARBA00023163"/>
    </source>
</evidence>
<comment type="similarity">
    <text evidence="1">Belongs to the LysR transcriptional regulatory family.</text>
</comment>